<dbReference type="PANTHER" id="PTHR43685:SF2">
    <property type="entry name" value="GLYCOSYLTRANSFERASE 2-LIKE DOMAIN-CONTAINING PROTEIN"/>
    <property type="match status" value="1"/>
</dbReference>
<organism evidence="1 2">
    <name type="scientific">Bacteroides ovatus</name>
    <dbReference type="NCBI Taxonomy" id="28116"/>
    <lineage>
        <taxon>Bacteria</taxon>
        <taxon>Pseudomonadati</taxon>
        <taxon>Bacteroidota</taxon>
        <taxon>Bacteroidia</taxon>
        <taxon>Bacteroidales</taxon>
        <taxon>Bacteroidaceae</taxon>
        <taxon>Bacteroides</taxon>
    </lineage>
</organism>
<dbReference type="AlphaFoldDB" id="A0A6N3V8V5"/>
<dbReference type="Gene3D" id="3.90.550.10">
    <property type="entry name" value="Spore Coat Polysaccharide Biosynthesis Protein SpsA, Chain A"/>
    <property type="match status" value="1"/>
</dbReference>
<gene>
    <name evidence="1" type="ORF">F3F51_12715</name>
</gene>
<reference evidence="1 2" key="1">
    <citation type="journal article" date="2019" name="Nat. Med.">
        <title>A library of human gut bacterial isolates paired with longitudinal multiomics data enables mechanistic microbiome research.</title>
        <authorList>
            <person name="Poyet M."/>
            <person name="Groussin M."/>
            <person name="Gibbons S.M."/>
            <person name="Avila-Pacheco J."/>
            <person name="Jiang X."/>
            <person name="Kearney S.M."/>
            <person name="Perrotta A.R."/>
            <person name="Berdy B."/>
            <person name="Zhao S."/>
            <person name="Lieberman T.D."/>
            <person name="Swanson P.K."/>
            <person name="Smith M."/>
            <person name="Roesemann S."/>
            <person name="Alexander J.E."/>
            <person name="Rich S.A."/>
            <person name="Livny J."/>
            <person name="Vlamakis H."/>
            <person name="Clish C."/>
            <person name="Bullock K."/>
            <person name="Deik A."/>
            <person name="Scott J."/>
            <person name="Pierce K.A."/>
            <person name="Xavier R.J."/>
            <person name="Alm E.J."/>
        </authorList>
    </citation>
    <scope>NUCLEOTIDE SEQUENCE [LARGE SCALE GENOMIC DNA]</scope>
    <source>
        <strain evidence="1 2">BIOML-A183</strain>
    </source>
</reference>
<sequence length="322" mass="36926">MLQIDLSIIIPVYNAVPLLERCLNSIFIQTTQYSYEVILVDDGSTDNSVEVIKARPERNIVLHQQSNAGPAAARNKGMELAKGKYVAFIDADDYWNDGYIEQTVQFLEEHVRCVAVSVGCKSISFGNPPCYCPAFVNDNSKISAFVIDDFFTYWAEHCVPGTCSTTIRTDVAKASGGMRRDLRITEDYEYWLYLSTFGKWGFIPKILYVSDGGIVTQKQGHVKKDIERARKSPDMADFEKRIIKRITEVDAKNYIKVRGRVSRVLVYSHVITGRFSLGRKEALCYGEHFPKDKIGILMNIAKYTAFTWWCLAYMLRWREYHR</sequence>
<dbReference type="PANTHER" id="PTHR43685">
    <property type="entry name" value="GLYCOSYLTRANSFERASE"/>
    <property type="match status" value="1"/>
</dbReference>
<dbReference type="InterPro" id="IPR029044">
    <property type="entry name" value="Nucleotide-diphossugar_trans"/>
</dbReference>
<evidence type="ECO:0000313" key="2">
    <source>
        <dbReference type="Proteomes" id="UP000460135"/>
    </source>
</evidence>
<dbReference type="EMBL" id="VWLX01000008">
    <property type="protein sequence ID" value="KAA3804660.1"/>
    <property type="molecule type" value="Genomic_DNA"/>
</dbReference>
<dbReference type="RefSeq" id="WP_004297499.1">
    <property type="nucleotide sequence ID" value="NZ_CAKJZA010000004.1"/>
</dbReference>
<protein>
    <submittedName>
        <fullName evidence="1">Glycosyltransferase family 2 protein</fullName>
    </submittedName>
</protein>
<dbReference type="GO" id="GO:0016740">
    <property type="term" value="F:transferase activity"/>
    <property type="evidence" value="ECO:0007669"/>
    <property type="project" value="UniProtKB-KW"/>
</dbReference>
<keyword evidence="1" id="KW-0808">Transferase</keyword>
<dbReference type="Pfam" id="PF00535">
    <property type="entry name" value="Glycos_transf_2"/>
    <property type="match status" value="1"/>
</dbReference>
<name>A0A6N3V8V5_BACOV</name>
<accession>A0A6N3V8V5</accession>
<dbReference type="InterPro" id="IPR001173">
    <property type="entry name" value="Glyco_trans_2-like"/>
</dbReference>
<proteinExistence type="predicted"/>
<comment type="caution">
    <text evidence="1">The sequence shown here is derived from an EMBL/GenBank/DDBJ whole genome shotgun (WGS) entry which is preliminary data.</text>
</comment>
<dbReference type="Proteomes" id="UP000460135">
    <property type="component" value="Unassembled WGS sequence"/>
</dbReference>
<dbReference type="SUPFAM" id="SSF53448">
    <property type="entry name" value="Nucleotide-diphospho-sugar transferases"/>
    <property type="match status" value="1"/>
</dbReference>
<evidence type="ECO:0000313" key="1">
    <source>
        <dbReference type="EMBL" id="KAA3804660.1"/>
    </source>
</evidence>
<dbReference type="GeneID" id="29454766"/>
<dbReference type="InterPro" id="IPR050834">
    <property type="entry name" value="Glycosyltransf_2"/>
</dbReference>
<dbReference type="KEGG" id="boa:Bovatus_00244"/>
<dbReference type="CDD" id="cd00761">
    <property type="entry name" value="Glyco_tranf_GTA_type"/>
    <property type="match status" value="1"/>
</dbReference>